<dbReference type="EMBL" id="JAXIOK010000005">
    <property type="protein sequence ID" value="KAK4769799.1"/>
    <property type="molecule type" value="Genomic_DNA"/>
</dbReference>
<evidence type="ECO:0000256" key="2">
    <source>
        <dbReference type="ARBA" id="ARBA00003861"/>
    </source>
</evidence>
<dbReference type="PANTHER" id="PTHR45647:SF100">
    <property type="entry name" value="U-BOX DOMAIN-CONTAINING PROTEIN 33"/>
    <property type="match status" value="1"/>
</dbReference>
<dbReference type="GO" id="GO:0004672">
    <property type="term" value="F:protein kinase activity"/>
    <property type="evidence" value="ECO:0007669"/>
    <property type="project" value="InterPro"/>
</dbReference>
<keyword evidence="7" id="KW-0175">Coiled coil</keyword>
<feature type="domain" description="U-box" evidence="10">
    <location>
        <begin position="691"/>
        <end position="765"/>
    </location>
</feature>
<comment type="catalytic activity">
    <reaction evidence="1">
        <text>S-ubiquitinyl-[E2 ubiquitin-conjugating enzyme]-L-cysteine + [acceptor protein]-L-lysine = [E2 ubiquitin-conjugating enzyme]-L-cysteine + N(6)-ubiquitinyl-[acceptor protein]-L-lysine.</text>
        <dbReference type="EC" id="2.3.2.27"/>
    </reaction>
</comment>
<dbReference type="GO" id="GO:0016567">
    <property type="term" value="P:protein ubiquitination"/>
    <property type="evidence" value="ECO:0007669"/>
    <property type="project" value="InterPro"/>
</dbReference>
<proteinExistence type="predicted"/>
<dbReference type="Gene3D" id="3.30.200.20">
    <property type="entry name" value="Phosphorylase Kinase, domain 1"/>
    <property type="match status" value="1"/>
</dbReference>
<dbReference type="InterPro" id="IPR001245">
    <property type="entry name" value="Ser-Thr/Tyr_kinase_cat_dom"/>
</dbReference>
<protein>
    <recommendedName>
        <fullName evidence="4">RING-type E3 ubiquitin transferase</fullName>
        <ecNumber evidence="4">2.3.2.27</ecNumber>
    </recommendedName>
</protein>
<evidence type="ECO:0000313" key="11">
    <source>
        <dbReference type="EMBL" id="KAK4769799.1"/>
    </source>
</evidence>
<evidence type="ECO:0000256" key="1">
    <source>
        <dbReference type="ARBA" id="ARBA00000900"/>
    </source>
</evidence>
<feature type="compositionally biased region" description="Polar residues" evidence="8">
    <location>
        <begin position="675"/>
        <end position="689"/>
    </location>
</feature>
<evidence type="ECO:0000256" key="7">
    <source>
        <dbReference type="SAM" id="Coils"/>
    </source>
</evidence>
<evidence type="ECO:0000259" key="10">
    <source>
        <dbReference type="PROSITE" id="PS51698"/>
    </source>
</evidence>
<gene>
    <name evidence="11" type="ORF">SAY87_030331</name>
</gene>
<dbReference type="PROSITE" id="PS51698">
    <property type="entry name" value="U_BOX"/>
    <property type="match status" value="1"/>
</dbReference>
<dbReference type="Pfam" id="PF04564">
    <property type="entry name" value="U-box"/>
    <property type="match status" value="1"/>
</dbReference>
<keyword evidence="6" id="KW-0833">Ubl conjugation pathway</keyword>
<dbReference type="InterPro" id="IPR003613">
    <property type="entry name" value="Ubox_domain"/>
</dbReference>
<dbReference type="GO" id="GO:0005524">
    <property type="term" value="F:ATP binding"/>
    <property type="evidence" value="ECO:0007669"/>
    <property type="project" value="InterPro"/>
</dbReference>
<keyword evidence="12" id="KW-1185">Reference proteome</keyword>
<evidence type="ECO:0000256" key="6">
    <source>
        <dbReference type="ARBA" id="ARBA00022786"/>
    </source>
</evidence>
<feature type="coiled-coil region" evidence="7">
    <location>
        <begin position="250"/>
        <end position="372"/>
    </location>
</feature>
<dbReference type="PROSITE" id="PS50011">
    <property type="entry name" value="PROTEIN_KINASE_DOM"/>
    <property type="match status" value="1"/>
</dbReference>
<evidence type="ECO:0000256" key="4">
    <source>
        <dbReference type="ARBA" id="ARBA00012483"/>
    </source>
</evidence>
<dbReference type="SUPFAM" id="SSF57850">
    <property type="entry name" value="RING/U-box"/>
    <property type="match status" value="1"/>
</dbReference>
<reference evidence="11 12" key="1">
    <citation type="journal article" date="2023" name="Hortic Res">
        <title>Pangenome of water caltrop reveals structural variations and asymmetric subgenome divergence after allopolyploidization.</title>
        <authorList>
            <person name="Zhang X."/>
            <person name="Chen Y."/>
            <person name="Wang L."/>
            <person name="Yuan Y."/>
            <person name="Fang M."/>
            <person name="Shi L."/>
            <person name="Lu R."/>
            <person name="Comes H.P."/>
            <person name="Ma Y."/>
            <person name="Chen Y."/>
            <person name="Huang G."/>
            <person name="Zhou Y."/>
            <person name="Zheng Z."/>
            <person name="Qiu Y."/>
        </authorList>
    </citation>
    <scope>NUCLEOTIDE SEQUENCE [LARGE SCALE GENOMIC DNA]</scope>
    <source>
        <tissue evidence="11">Roots</tissue>
    </source>
</reference>
<evidence type="ECO:0000256" key="8">
    <source>
        <dbReference type="SAM" id="MobiDB-lite"/>
    </source>
</evidence>
<feature type="region of interest" description="Disordered" evidence="8">
    <location>
        <begin position="675"/>
        <end position="694"/>
    </location>
</feature>
<dbReference type="GO" id="GO:0061630">
    <property type="term" value="F:ubiquitin protein ligase activity"/>
    <property type="evidence" value="ECO:0007669"/>
    <property type="project" value="UniProtKB-EC"/>
</dbReference>
<dbReference type="PANTHER" id="PTHR45647">
    <property type="entry name" value="OS02G0152300 PROTEIN"/>
    <property type="match status" value="1"/>
</dbReference>
<dbReference type="InterPro" id="IPR014729">
    <property type="entry name" value="Rossmann-like_a/b/a_fold"/>
</dbReference>
<name>A0AAN7KRN1_9MYRT</name>
<dbReference type="InterPro" id="IPR051348">
    <property type="entry name" value="U-box_ubiquitin_ligases"/>
</dbReference>
<dbReference type="CDD" id="cd16655">
    <property type="entry name" value="RING-Ubox_WDSUB1-like"/>
    <property type="match status" value="1"/>
</dbReference>
<comment type="function">
    <text evidence="2">Functions as an E3 ubiquitin ligase.</text>
</comment>
<comment type="caution">
    <text evidence="11">The sequence shown here is derived from an EMBL/GenBank/DDBJ whole genome shotgun (WGS) entry which is preliminary data.</text>
</comment>
<dbReference type="SUPFAM" id="SSF56112">
    <property type="entry name" value="Protein kinase-like (PK-like)"/>
    <property type="match status" value="1"/>
</dbReference>
<organism evidence="11 12">
    <name type="scientific">Trapa incisa</name>
    <dbReference type="NCBI Taxonomy" id="236973"/>
    <lineage>
        <taxon>Eukaryota</taxon>
        <taxon>Viridiplantae</taxon>
        <taxon>Streptophyta</taxon>
        <taxon>Embryophyta</taxon>
        <taxon>Tracheophyta</taxon>
        <taxon>Spermatophyta</taxon>
        <taxon>Magnoliopsida</taxon>
        <taxon>eudicotyledons</taxon>
        <taxon>Gunneridae</taxon>
        <taxon>Pentapetalae</taxon>
        <taxon>rosids</taxon>
        <taxon>malvids</taxon>
        <taxon>Myrtales</taxon>
        <taxon>Lythraceae</taxon>
        <taxon>Trapa</taxon>
    </lineage>
</organism>
<evidence type="ECO:0000256" key="5">
    <source>
        <dbReference type="ARBA" id="ARBA00022679"/>
    </source>
</evidence>
<dbReference type="InterPro" id="IPR011009">
    <property type="entry name" value="Kinase-like_dom_sf"/>
</dbReference>
<dbReference type="Proteomes" id="UP001345219">
    <property type="component" value="Chromosome 24"/>
</dbReference>
<keyword evidence="5" id="KW-0808">Transferase</keyword>
<dbReference type="CDD" id="cd01989">
    <property type="entry name" value="USP_STK_Ubox_N"/>
    <property type="match status" value="1"/>
</dbReference>
<dbReference type="Gene3D" id="3.30.40.10">
    <property type="entry name" value="Zinc/RING finger domain, C3HC4 (zinc finger)"/>
    <property type="match status" value="1"/>
</dbReference>
<evidence type="ECO:0000256" key="3">
    <source>
        <dbReference type="ARBA" id="ARBA00004906"/>
    </source>
</evidence>
<feature type="domain" description="Protein kinase" evidence="9">
    <location>
        <begin position="421"/>
        <end position="665"/>
    </location>
</feature>
<evidence type="ECO:0000313" key="12">
    <source>
        <dbReference type="Proteomes" id="UP001345219"/>
    </source>
</evidence>
<dbReference type="InterPro" id="IPR000719">
    <property type="entry name" value="Prot_kinase_dom"/>
</dbReference>
<dbReference type="Gene3D" id="3.40.50.620">
    <property type="entry name" value="HUPs"/>
    <property type="match status" value="1"/>
</dbReference>
<accession>A0AAN7KRN1</accession>
<dbReference type="AlphaFoldDB" id="A0AAN7KRN1"/>
<sequence>MASNDSSPATVVNERVYVAVGNDVEESRLTLQWALQNFDGDFRILHVLTPSSDSPGAIFVPRVRAIHAMEEILDEYVRICRHAKVSVEKRWIEMRDIGKGIVELIEQHAVTRLVMGAAADRNFTEGMKELKSTKAKFVNQYAHPSCQIWFICNGHLIDFRKGDLTTIDMDISSSWPQTNSVAATVPSEPRSPSVSSVLSASYSSEIENDVPLLRYERGEASRHATGSNLISSYEEDRQLALLPVLEENGNDDLYEKLERAMAEAADAKREAYQELLRRQKAEKSAIEISHRAKILENLYSEELRRRKELEEILAKEREDFETFNNRQTEELSVAHDQRTLQESQLENSNHMMQELQDKIAFNEDLLEICKKEQEDLRVHLENALKVNEELLFHQVAEPSTYHRQVVMEFSFSEIQEATDNFDPSLKLKEGDWGSIYKGFLRHTPVTIKMLHSGSSPGPSQYHLEVELVSKLRHPNLVALIGVCPDAWALIYEHASNGCLDDQLSRENNLSPLSWKDRIRISMEICSALIFLHSCNPNTIVHGDLNPKNVLLDSNLVSKLIDLRIPNQNSVSGSSEDGHDSRWELSVESDVYSFGVLILQLLTGKSAPNLAAEVQDALLEGNINDMLDQTAGDWPFMETTQLALLALSCCEIDRLNPPDLRSEVWLVLESIKASCEASTESPRQNDSNRPNDPPSYLICPISQEIMEDPHVAADGFTYEKTAIQEWLRGGHGTSPMTNLQLPNDHLLPNWTLRSAIQDWIQNHNPNDIPAP</sequence>
<dbReference type="Gene3D" id="1.10.510.10">
    <property type="entry name" value="Transferase(Phosphotransferase) domain 1"/>
    <property type="match status" value="1"/>
</dbReference>
<dbReference type="SUPFAM" id="SSF52402">
    <property type="entry name" value="Adenine nucleotide alpha hydrolases-like"/>
    <property type="match status" value="1"/>
</dbReference>
<dbReference type="EC" id="2.3.2.27" evidence="4"/>
<dbReference type="SMART" id="SM00504">
    <property type="entry name" value="Ubox"/>
    <property type="match status" value="1"/>
</dbReference>
<evidence type="ECO:0000259" key="9">
    <source>
        <dbReference type="PROSITE" id="PS50011"/>
    </source>
</evidence>
<dbReference type="InterPro" id="IPR013083">
    <property type="entry name" value="Znf_RING/FYVE/PHD"/>
</dbReference>
<dbReference type="Pfam" id="PF07714">
    <property type="entry name" value="PK_Tyr_Ser-Thr"/>
    <property type="match status" value="1"/>
</dbReference>
<comment type="pathway">
    <text evidence="3">Protein modification; protein ubiquitination.</text>
</comment>